<protein>
    <submittedName>
        <fullName evidence="2">Outer envelope protein</fullName>
    </submittedName>
</protein>
<evidence type="ECO:0000313" key="3">
    <source>
        <dbReference type="Proteomes" id="UP001629214"/>
    </source>
</evidence>
<keyword evidence="2" id="KW-0946">Virion</keyword>
<evidence type="ECO:0000313" key="2">
    <source>
        <dbReference type="EMBL" id="MFL9880882.1"/>
    </source>
</evidence>
<organism evidence="2 3">
    <name type="scientific">Herbaspirillum rhizosphaerae</name>
    <dbReference type="NCBI Taxonomy" id="346179"/>
    <lineage>
        <taxon>Bacteria</taxon>
        <taxon>Pseudomonadati</taxon>
        <taxon>Pseudomonadota</taxon>
        <taxon>Betaproteobacteria</taxon>
        <taxon>Burkholderiales</taxon>
        <taxon>Oxalobacteraceae</taxon>
        <taxon>Herbaspirillum</taxon>
    </lineage>
</organism>
<dbReference type="Proteomes" id="UP001629214">
    <property type="component" value="Unassembled WGS sequence"/>
</dbReference>
<keyword evidence="3" id="KW-1185">Reference proteome</keyword>
<reference evidence="2 3" key="1">
    <citation type="journal article" date="2024" name="Chem. Sci.">
        <title>Discovery of megapolipeptins by genome mining of a Burkholderiales bacteria collection.</title>
        <authorList>
            <person name="Paulo B.S."/>
            <person name="Recchia M.J.J."/>
            <person name="Lee S."/>
            <person name="Fergusson C.H."/>
            <person name="Romanowski S.B."/>
            <person name="Hernandez A."/>
            <person name="Krull N."/>
            <person name="Liu D.Y."/>
            <person name="Cavanagh H."/>
            <person name="Bos A."/>
            <person name="Gray C.A."/>
            <person name="Murphy B.T."/>
            <person name="Linington R.G."/>
            <person name="Eustaquio A.S."/>
        </authorList>
    </citation>
    <scope>NUCLEOTIDE SEQUENCE [LARGE SCALE GENOMIC DNA]</scope>
    <source>
        <strain evidence="2 3">RL21-008-BIB-B</strain>
    </source>
</reference>
<evidence type="ECO:0000256" key="1">
    <source>
        <dbReference type="SAM" id="SignalP"/>
    </source>
</evidence>
<dbReference type="Gene3D" id="2.40.230.20">
    <property type="entry name" value="Nucleoside-specific channel-forming protein, Tsx-like"/>
    <property type="match status" value="1"/>
</dbReference>
<sequence>MQQANAILRKPVSTHLAAAGLIGLSAMAAIQQAHAADWSDNSIGYRYGTKFAEPYNTQDISKNIINFTHASGYKYGTNFLNVDLLMSDKKDSNAQEAYITYRHTLDIGKISGKDLSFGPARGVGFTAGFDWNTKNDPGYGSKKRMIVAGPTLMMDVPGFLNISLLALWESNQPVGISSRYSYDVHPMLTAAWGIPFGTSGFAFEGYVNYIAAKGKDEFGSPTSPELNFDGQIMYDVGTPMGLGKNTFRIGLEYQYWRNKFGNQSKVPGSFAKTPMIRAEYHF</sequence>
<dbReference type="SUPFAM" id="SSF111364">
    <property type="entry name" value="Tsx-like channel"/>
    <property type="match status" value="1"/>
</dbReference>
<name>A0ABW8ZCJ4_9BURK</name>
<comment type="caution">
    <text evidence="2">The sequence shown here is derived from an EMBL/GenBank/DDBJ whole genome shotgun (WGS) entry which is preliminary data.</text>
</comment>
<keyword evidence="2" id="KW-0261">Viral envelope protein</keyword>
<dbReference type="RefSeq" id="WP_408169884.1">
    <property type="nucleotide sequence ID" value="NZ_JAQQFR010000016.1"/>
</dbReference>
<accession>A0ABW8ZCJ4</accession>
<feature type="signal peptide" evidence="1">
    <location>
        <begin position="1"/>
        <end position="35"/>
    </location>
</feature>
<dbReference type="EMBL" id="JAQQFR010000016">
    <property type="protein sequence ID" value="MFL9880882.1"/>
    <property type="molecule type" value="Genomic_DNA"/>
</dbReference>
<keyword evidence="1" id="KW-0732">Signal</keyword>
<dbReference type="InterPro" id="IPR036777">
    <property type="entry name" value="Channel_Tsx-like_sf"/>
</dbReference>
<proteinExistence type="predicted"/>
<gene>
    <name evidence="2" type="ORF">PQR63_20960</name>
</gene>
<feature type="chain" id="PRO_5046560245" evidence="1">
    <location>
        <begin position="36"/>
        <end position="282"/>
    </location>
</feature>